<accession>A0A380FBP1</accession>
<sequence length="130" mass="14669">MGASGDSKLYYKYLKKIGAAMTDKDGKYISDKIDGAMAWCPITSLDQADAAYEWNMGQYSNSGKRKDNTFIGQLSTDLAASYGKYLNKLNLKDGNKQLTLKKSKNGEYTNGSYVKYMKKRNRKIGDRIFK</sequence>
<dbReference type="InterPro" id="IPR029058">
    <property type="entry name" value="AB_hydrolase_fold"/>
</dbReference>
<reference evidence="1 2" key="1">
    <citation type="submission" date="2018-06" db="EMBL/GenBank/DDBJ databases">
        <authorList>
            <consortium name="Pathogen Informatics"/>
            <person name="Doyle S."/>
        </authorList>
    </citation>
    <scope>NUCLEOTIDE SEQUENCE [LARGE SCALE GENOMIC DNA]</scope>
    <source>
        <strain evidence="1 2">NCTC12195</strain>
    </source>
</reference>
<dbReference type="Proteomes" id="UP000255277">
    <property type="component" value="Unassembled WGS sequence"/>
</dbReference>
<protein>
    <submittedName>
        <fullName evidence="1">Esterase</fullName>
    </submittedName>
</protein>
<gene>
    <name evidence="1" type="ORF">NCTC12195_00414</name>
</gene>
<organism evidence="1 2">
    <name type="scientific">Staphylococcus gallinarum</name>
    <dbReference type="NCBI Taxonomy" id="1293"/>
    <lineage>
        <taxon>Bacteria</taxon>
        <taxon>Bacillati</taxon>
        <taxon>Bacillota</taxon>
        <taxon>Bacilli</taxon>
        <taxon>Bacillales</taxon>
        <taxon>Staphylococcaceae</taxon>
        <taxon>Staphylococcus</taxon>
    </lineage>
</organism>
<evidence type="ECO:0000313" key="2">
    <source>
        <dbReference type="Proteomes" id="UP000255277"/>
    </source>
</evidence>
<evidence type="ECO:0000313" key="1">
    <source>
        <dbReference type="EMBL" id="SUM31009.1"/>
    </source>
</evidence>
<dbReference type="AlphaFoldDB" id="A0A380FBP1"/>
<proteinExistence type="predicted"/>
<dbReference type="Gene3D" id="3.40.50.1820">
    <property type="entry name" value="alpha/beta hydrolase"/>
    <property type="match status" value="1"/>
</dbReference>
<dbReference type="EMBL" id="UHDK01000001">
    <property type="protein sequence ID" value="SUM31009.1"/>
    <property type="molecule type" value="Genomic_DNA"/>
</dbReference>
<name>A0A380FBP1_STAGA</name>